<protein>
    <submittedName>
        <fullName evidence="6">MerR family DNA-binding transcriptional regulator</fullName>
    </submittedName>
</protein>
<dbReference type="InterPro" id="IPR019278">
    <property type="entry name" value="DICT_dom"/>
</dbReference>
<dbReference type="InterPro" id="IPR047057">
    <property type="entry name" value="MerR_fam"/>
</dbReference>
<dbReference type="PANTHER" id="PTHR30204">
    <property type="entry name" value="REDOX-CYCLING DRUG-SENSING TRANSCRIPTIONAL ACTIVATOR SOXR"/>
    <property type="match status" value="1"/>
</dbReference>
<gene>
    <name evidence="6" type="ORF">IEZ26_21185</name>
</gene>
<organism evidence="6 7">
    <name type="scientific">Nocardioides cavernae</name>
    <dbReference type="NCBI Taxonomy" id="1921566"/>
    <lineage>
        <taxon>Bacteria</taxon>
        <taxon>Bacillati</taxon>
        <taxon>Actinomycetota</taxon>
        <taxon>Actinomycetes</taxon>
        <taxon>Propionibacteriales</taxon>
        <taxon>Nocardioidaceae</taxon>
        <taxon>Nocardioides</taxon>
    </lineage>
</organism>
<evidence type="ECO:0000256" key="1">
    <source>
        <dbReference type="ARBA" id="ARBA00022491"/>
    </source>
</evidence>
<evidence type="ECO:0000313" key="6">
    <source>
        <dbReference type="EMBL" id="MBD3927149.1"/>
    </source>
</evidence>
<proteinExistence type="predicted"/>
<sequence>MQHFQLNLGTVRRSGQGLDNHLDTHGRASLTIGDLAHRTGVPISTLRSWERRYGFPQPHRQPGGHRRYSEADVEAVLDVLARRRGGLSLAAAVHRAEVPQARTGSVFADLRRQYPLLRPQVLSRRTLVSMSHAIEDECAARAADPVLFGGFQRERFLRASYDRWRELARTARSAVVLADFPHGAAPAPPTRGVPVEVALPPESPLNREWLVVCDAADLPACLVAVERPGQGAEGTRERTFEAVWSVDPQVVRDASRIAGALADELRPGWRDADLPDQPDPPGASEDLYRATLLFDRMVAYIDAAR</sequence>
<keyword evidence="2" id="KW-0805">Transcription regulation</keyword>
<evidence type="ECO:0000256" key="2">
    <source>
        <dbReference type="ARBA" id="ARBA00023015"/>
    </source>
</evidence>
<dbReference type="EMBL" id="JACXYZ010000004">
    <property type="protein sequence ID" value="MBD3927149.1"/>
    <property type="molecule type" value="Genomic_DNA"/>
</dbReference>
<evidence type="ECO:0000256" key="3">
    <source>
        <dbReference type="ARBA" id="ARBA00023125"/>
    </source>
</evidence>
<feature type="domain" description="HTH merR-type" evidence="5">
    <location>
        <begin position="29"/>
        <end position="98"/>
    </location>
</feature>
<dbReference type="PANTHER" id="PTHR30204:SF69">
    <property type="entry name" value="MERR-FAMILY TRANSCRIPTIONAL REGULATOR"/>
    <property type="match status" value="1"/>
</dbReference>
<evidence type="ECO:0000256" key="4">
    <source>
        <dbReference type="ARBA" id="ARBA00023163"/>
    </source>
</evidence>
<dbReference type="SUPFAM" id="SSF46955">
    <property type="entry name" value="Putative DNA-binding domain"/>
    <property type="match status" value="1"/>
</dbReference>
<evidence type="ECO:0000313" key="7">
    <source>
        <dbReference type="Proteomes" id="UP000618818"/>
    </source>
</evidence>
<dbReference type="Proteomes" id="UP000618818">
    <property type="component" value="Unassembled WGS sequence"/>
</dbReference>
<dbReference type="InterPro" id="IPR000551">
    <property type="entry name" value="MerR-type_HTH_dom"/>
</dbReference>
<dbReference type="Pfam" id="PF00376">
    <property type="entry name" value="MerR"/>
    <property type="match status" value="1"/>
</dbReference>
<keyword evidence="3 6" id="KW-0238">DNA-binding</keyword>
<dbReference type="Pfam" id="PF10069">
    <property type="entry name" value="DICT"/>
    <property type="match status" value="1"/>
</dbReference>
<evidence type="ECO:0000259" key="5">
    <source>
        <dbReference type="PROSITE" id="PS50937"/>
    </source>
</evidence>
<dbReference type="Gene3D" id="1.10.1660.10">
    <property type="match status" value="1"/>
</dbReference>
<dbReference type="PROSITE" id="PS50937">
    <property type="entry name" value="HTH_MERR_2"/>
    <property type="match status" value="1"/>
</dbReference>
<dbReference type="CDD" id="cd01104">
    <property type="entry name" value="HTH_MlrA-CarA"/>
    <property type="match status" value="1"/>
</dbReference>
<keyword evidence="7" id="KW-1185">Reference proteome</keyword>
<keyword evidence="1" id="KW-0678">Repressor</keyword>
<name>A0ABR8NJP5_9ACTN</name>
<keyword evidence="4" id="KW-0804">Transcription</keyword>
<reference evidence="6 7" key="1">
    <citation type="submission" date="2020-09" db="EMBL/GenBank/DDBJ databases">
        <title>novel species in genus Nocardioides.</title>
        <authorList>
            <person name="Zhang G."/>
        </authorList>
    </citation>
    <scope>NUCLEOTIDE SEQUENCE [LARGE SCALE GENOMIC DNA]</scope>
    <source>
        <strain evidence="6 7">KCTC 39551</strain>
    </source>
</reference>
<dbReference type="InterPro" id="IPR009061">
    <property type="entry name" value="DNA-bd_dom_put_sf"/>
</dbReference>
<dbReference type="SMART" id="SM00422">
    <property type="entry name" value="HTH_MERR"/>
    <property type="match status" value="1"/>
</dbReference>
<accession>A0ABR8NJP5</accession>
<dbReference type="GO" id="GO:0003677">
    <property type="term" value="F:DNA binding"/>
    <property type="evidence" value="ECO:0007669"/>
    <property type="project" value="UniProtKB-KW"/>
</dbReference>
<comment type="caution">
    <text evidence="6">The sequence shown here is derived from an EMBL/GenBank/DDBJ whole genome shotgun (WGS) entry which is preliminary data.</text>
</comment>